<keyword evidence="5" id="KW-0808">Transferase</keyword>
<keyword evidence="4" id="KW-0597">Phosphoprotein</keyword>
<evidence type="ECO:0000256" key="12">
    <source>
        <dbReference type="ARBA" id="ARBA00023136"/>
    </source>
</evidence>
<dbReference type="GO" id="GO:0005886">
    <property type="term" value="C:plasma membrane"/>
    <property type="evidence" value="ECO:0007669"/>
    <property type="project" value="TreeGrafter"/>
</dbReference>
<dbReference type="InterPro" id="IPR004358">
    <property type="entry name" value="Sig_transdc_His_kin-like_C"/>
</dbReference>
<keyword evidence="6 13" id="KW-0812">Transmembrane</keyword>
<evidence type="ECO:0000256" key="10">
    <source>
        <dbReference type="ARBA" id="ARBA00022989"/>
    </source>
</evidence>
<comment type="catalytic activity">
    <reaction evidence="1">
        <text>ATP + protein L-histidine = ADP + protein N-phospho-L-histidine.</text>
        <dbReference type="EC" id="2.7.13.3"/>
    </reaction>
</comment>
<dbReference type="Pfam" id="PF02518">
    <property type="entry name" value="HATPase_c"/>
    <property type="match status" value="1"/>
</dbReference>
<dbReference type="InterPro" id="IPR003594">
    <property type="entry name" value="HATPase_dom"/>
</dbReference>
<dbReference type="Pfam" id="PF00512">
    <property type="entry name" value="HisKA"/>
    <property type="match status" value="1"/>
</dbReference>
<dbReference type="PRINTS" id="PR00344">
    <property type="entry name" value="BCTRLSENSOR"/>
</dbReference>
<feature type="domain" description="Histidine kinase" evidence="14">
    <location>
        <begin position="234"/>
        <end position="437"/>
    </location>
</feature>
<evidence type="ECO:0000256" key="6">
    <source>
        <dbReference type="ARBA" id="ARBA00022692"/>
    </source>
</evidence>
<keyword evidence="12 13" id="KW-0472">Membrane</keyword>
<feature type="transmembrane region" description="Helical" evidence="13">
    <location>
        <begin position="17"/>
        <end position="38"/>
    </location>
</feature>
<dbReference type="InterPro" id="IPR003661">
    <property type="entry name" value="HisK_dim/P_dom"/>
</dbReference>
<dbReference type="EMBL" id="CP054143">
    <property type="protein sequence ID" value="QKJ66160.1"/>
    <property type="molecule type" value="Genomic_DNA"/>
</dbReference>
<feature type="transmembrane region" description="Helical" evidence="13">
    <location>
        <begin position="155"/>
        <end position="174"/>
    </location>
</feature>
<dbReference type="InterPro" id="IPR005467">
    <property type="entry name" value="His_kinase_dom"/>
</dbReference>
<name>A0A6M8SRQ4_9NEIS</name>
<accession>A0A6M8SRQ4</accession>
<dbReference type="SUPFAM" id="SSF55874">
    <property type="entry name" value="ATPase domain of HSP90 chaperone/DNA topoisomerase II/histidine kinase"/>
    <property type="match status" value="1"/>
</dbReference>
<dbReference type="Gene3D" id="3.30.565.10">
    <property type="entry name" value="Histidine kinase-like ATPase, C-terminal domain"/>
    <property type="match status" value="1"/>
</dbReference>
<evidence type="ECO:0000256" key="4">
    <source>
        <dbReference type="ARBA" id="ARBA00022553"/>
    </source>
</evidence>
<evidence type="ECO:0000313" key="15">
    <source>
        <dbReference type="EMBL" id="QKJ66160.1"/>
    </source>
</evidence>
<dbReference type="Proteomes" id="UP000504844">
    <property type="component" value="Chromosome"/>
</dbReference>
<dbReference type="InterPro" id="IPR050428">
    <property type="entry name" value="TCS_sensor_his_kinase"/>
</dbReference>
<sequence>MIHRIQHWLKHSLATRLTLLILLATIIAWSGFSAVLLYEARKETAEVLDDQLTAYADLLWQNLGGEDDLRSNNNQDNDYHDELAFAVYHLDGRLVTASQQRPFPLQPSASKKPYSINLNGKEWQITVRSGENHQLIVGEPLKNQLKIAKELSEHLLEIALWALLLLLPLLYFAIRQGLKPLKIVDAELARRAPNNLDALNIVVPSEIAPLRDRLNTLFAQVNQTLARERRFTADAAHELRTPLAGLRVQIELAQSSPRPETREKALGKAIHGVDRTTRLVTQLLALSRLDHGETPQFEAISLSDLARSALLEANLPADEAHLSIEQPCALIGQPLLLGLLLRNLLENAKHYAGPDAEIVIQIRGATLSVCDNGPGVSSDDLARIGERFYRPAGQSQPGAGLGLSIVRRIADLHQAEFKISNRDSGGFCAEIRFQREAQ</sequence>
<dbReference type="SMART" id="SM00388">
    <property type="entry name" value="HisKA"/>
    <property type="match status" value="1"/>
</dbReference>
<dbReference type="SMART" id="SM00387">
    <property type="entry name" value="HATPase_c"/>
    <property type="match status" value="1"/>
</dbReference>
<dbReference type="RefSeq" id="WP_173532664.1">
    <property type="nucleotide sequence ID" value="NZ_CP054143.1"/>
</dbReference>
<evidence type="ECO:0000256" key="13">
    <source>
        <dbReference type="SAM" id="Phobius"/>
    </source>
</evidence>
<dbReference type="PROSITE" id="PS50109">
    <property type="entry name" value="HIS_KIN"/>
    <property type="match status" value="1"/>
</dbReference>
<evidence type="ECO:0000256" key="8">
    <source>
        <dbReference type="ARBA" id="ARBA00022777"/>
    </source>
</evidence>
<dbReference type="EC" id="2.7.13.3" evidence="3"/>
<dbReference type="GO" id="GO:0005524">
    <property type="term" value="F:ATP binding"/>
    <property type="evidence" value="ECO:0007669"/>
    <property type="project" value="UniProtKB-KW"/>
</dbReference>
<dbReference type="Gene3D" id="1.10.287.130">
    <property type="match status" value="1"/>
</dbReference>
<keyword evidence="7" id="KW-0547">Nucleotide-binding</keyword>
<reference evidence="15 16" key="1">
    <citation type="submission" date="2020-05" db="EMBL/GenBank/DDBJ databases">
        <title>Complete genome sequence of Deefgea sp. D17.</title>
        <authorList>
            <person name="Bae J.-W."/>
            <person name="Han J.E."/>
        </authorList>
    </citation>
    <scope>NUCLEOTIDE SEQUENCE [LARGE SCALE GENOMIC DNA]</scope>
    <source>
        <strain evidence="15 16">D17</strain>
    </source>
</reference>
<dbReference type="SUPFAM" id="SSF47384">
    <property type="entry name" value="Homodimeric domain of signal transducing histidine kinase"/>
    <property type="match status" value="1"/>
</dbReference>
<evidence type="ECO:0000256" key="5">
    <source>
        <dbReference type="ARBA" id="ARBA00022679"/>
    </source>
</evidence>
<dbReference type="KEGG" id="dee:HQN60_05210"/>
<evidence type="ECO:0000256" key="9">
    <source>
        <dbReference type="ARBA" id="ARBA00022840"/>
    </source>
</evidence>
<evidence type="ECO:0000256" key="1">
    <source>
        <dbReference type="ARBA" id="ARBA00000085"/>
    </source>
</evidence>
<dbReference type="CDD" id="cd00082">
    <property type="entry name" value="HisKA"/>
    <property type="match status" value="1"/>
</dbReference>
<proteinExistence type="predicted"/>
<keyword evidence="8 15" id="KW-0418">Kinase</keyword>
<evidence type="ECO:0000256" key="7">
    <source>
        <dbReference type="ARBA" id="ARBA00022741"/>
    </source>
</evidence>
<evidence type="ECO:0000313" key="16">
    <source>
        <dbReference type="Proteomes" id="UP000504844"/>
    </source>
</evidence>
<evidence type="ECO:0000256" key="3">
    <source>
        <dbReference type="ARBA" id="ARBA00012438"/>
    </source>
</evidence>
<dbReference type="InterPro" id="IPR036890">
    <property type="entry name" value="HATPase_C_sf"/>
</dbReference>
<comment type="subcellular location">
    <subcellularLocation>
        <location evidence="2">Membrane</location>
        <topology evidence="2">Multi-pass membrane protein</topology>
    </subcellularLocation>
</comment>
<keyword evidence="10 13" id="KW-1133">Transmembrane helix</keyword>
<dbReference type="GO" id="GO:0000155">
    <property type="term" value="F:phosphorelay sensor kinase activity"/>
    <property type="evidence" value="ECO:0007669"/>
    <property type="project" value="InterPro"/>
</dbReference>
<keyword evidence="11" id="KW-0902">Two-component regulatory system</keyword>
<organism evidence="15 16">
    <name type="scientific">Deefgea piscis</name>
    <dbReference type="NCBI Taxonomy" id="2739061"/>
    <lineage>
        <taxon>Bacteria</taxon>
        <taxon>Pseudomonadati</taxon>
        <taxon>Pseudomonadota</taxon>
        <taxon>Betaproteobacteria</taxon>
        <taxon>Neisseriales</taxon>
        <taxon>Chitinibacteraceae</taxon>
        <taxon>Deefgea</taxon>
    </lineage>
</organism>
<evidence type="ECO:0000259" key="14">
    <source>
        <dbReference type="PROSITE" id="PS50109"/>
    </source>
</evidence>
<dbReference type="InterPro" id="IPR036097">
    <property type="entry name" value="HisK_dim/P_sf"/>
</dbReference>
<protein>
    <recommendedName>
        <fullName evidence="3">histidine kinase</fullName>
        <ecNumber evidence="3">2.7.13.3</ecNumber>
    </recommendedName>
</protein>
<dbReference type="AlphaFoldDB" id="A0A6M8SRQ4"/>
<evidence type="ECO:0000256" key="2">
    <source>
        <dbReference type="ARBA" id="ARBA00004141"/>
    </source>
</evidence>
<keyword evidence="9" id="KW-0067">ATP-binding</keyword>
<dbReference type="PANTHER" id="PTHR45436:SF14">
    <property type="entry name" value="SENSOR PROTEIN QSEC"/>
    <property type="match status" value="1"/>
</dbReference>
<keyword evidence="16" id="KW-1185">Reference proteome</keyword>
<evidence type="ECO:0000256" key="11">
    <source>
        <dbReference type="ARBA" id="ARBA00023012"/>
    </source>
</evidence>
<gene>
    <name evidence="15" type="ORF">HQN60_05210</name>
</gene>
<dbReference type="PANTHER" id="PTHR45436">
    <property type="entry name" value="SENSOR HISTIDINE KINASE YKOH"/>
    <property type="match status" value="1"/>
</dbReference>